<dbReference type="OrthoDB" id="10382130at2759"/>
<dbReference type="HOGENOM" id="CLU_1094693_0_0_1"/>
<evidence type="ECO:0000313" key="2">
    <source>
        <dbReference type="Proteomes" id="UP000016932"/>
    </source>
</evidence>
<organism evidence="1 2">
    <name type="scientific">Pseudocercospora fijiensis (strain CIRAD86)</name>
    <name type="common">Black leaf streak disease fungus</name>
    <name type="synonym">Mycosphaerella fijiensis</name>
    <dbReference type="NCBI Taxonomy" id="383855"/>
    <lineage>
        <taxon>Eukaryota</taxon>
        <taxon>Fungi</taxon>
        <taxon>Dikarya</taxon>
        <taxon>Ascomycota</taxon>
        <taxon>Pezizomycotina</taxon>
        <taxon>Dothideomycetes</taxon>
        <taxon>Dothideomycetidae</taxon>
        <taxon>Mycosphaerellales</taxon>
        <taxon>Mycosphaerellaceae</taxon>
        <taxon>Pseudocercospora</taxon>
    </lineage>
</organism>
<name>M3AV54_PSEFD</name>
<dbReference type="RefSeq" id="XP_007928080.1">
    <property type="nucleotide sequence ID" value="XM_007929889.1"/>
</dbReference>
<gene>
    <name evidence="1" type="ORF">MYCFIDRAFT_76979</name>
</gene>
<dbReference type="EMBL" id="KB446560">
    <property type="protein sequence ID" value="EME81043.1"/>
    <property type="molecule type" value="Genomic_DNA"/>
</dbReference>
<accession>M3AV54</accession>
<evidence type="ECO:0000313" key="1">
    <source>
        <dbReference type="EMBL" id="EME81043.1"/>
    </source>
</evidence>
<proteinExistence type="predicted"/>
<dbReference type="KEGG" id="pfj:MYCFIDRAFT_76979"/>
<dbReference type="GeneID" id="19341255"/>
<dbReference type="VEuPathDB" id="FungiDB:MYCFIDRAFT_76979"/>
<evidence type="ECO:0008006" key="3">
    <source>
        <dbReference type="Google" id="ProtNLM"/>
    </source>
</evidence>
<dbReference type="AlphaFoldDB" id="M3AV54"/>
<protein>
    <recommendedName>
        <fullName evidence="3">BTB domain-containing protein</fullName>
    </recommendedName>
</protein>
<sequence>MGSRTEAAVVMVQRAHRDIVFEVVPFFEDVCIVTPEGRLPFLVGTDTPEEVMENILRHLYQLDVRLPFEGIEDVGDVAEEGRLASRLANRHNFKNALHGLIACRKYGLHQLSDRYQRTVLSCIFFAQHYRDLIFMVEIAFNLHRTVARGLGINGRLRYIALINLVFELDNVLEQLPWRGLPGLQRKAAECANICARHSLQRGALGPEVDSREMRQFLMFCADILDYEVTANEVDDIITFEMTRRAFEATHQYRR</sequence>
<dbReference type="Proteomes" id="UP000016932">
    <property type="component" value="Unassembled WGS sequence"/>
</dbReference>
<keyword evidence="2" id="KW-1185">Reference proteome</keyword>
<reference evidence="1 2" key="1">
    <citation type="journal article" date="2012" name="PLoS Pathog.">
        <title>Diverse lifestyles and strategies of plant pathogenesis encoded in the genomes of eighteen Dothideomycetes fungi.</title>
        <authorList>
            <person name="Ohm R.A."/>
            <person name="Feau N."/>
            <person name="Henrissat B."/>
            <person name="Schoch C.L."/>
            <person name="Horwitz B.A."/>
            <person name="Barry K.W."/>
            <person name="Condon B.J."/>
            <person name="Copeland A.C."/>
            <person name="Dhillon B."/>
            <person name="Glaser F."/>
            <person name="Hesse C.N."/>
            <person name="Kosti I."/>
            <person name="LaButti K."/>
            <person name="Lindquist E.A."/>
            <person name="Lucas S."/>
            <person name="Salamov A.A."/>
            <person name="Bradshaw R.E."/>
            <person name="Ciuffetti L."/>
            <person name="Hamelin R.C."/>
            <person name="Kema G.H.J."/>
            <person name="Lawrence C."/>
            <person name="Scott J.A."/>
            <person name="Spatafora J.W."/>
            <person name="Turgeon B.G."/>
            <person name="de Wit P.J.G.M."/>
            <person name="Zhong S."/>
            <person name="Goodwin S.B."/>
            <person name="Grigoriev I.V."/>
        </authorList>
    </citation>
    <scope>NUCLEOTIDE SEQUENCE [LARGE SCALE GENOMIC DNA]</scope>
    <source>
        <strain evidence="1 2">CIRAD86</strain>
    </source>
</reference>